<dbReference type="Pfam" id="PF01139">
    <property type="entry name" value="RtcB"/>
    <property type="match status" value="1"/>
</dbReference>
<dbReference type="GO" id="GO:0005525">
    <property type="term" value="F:GTP binding"/>
    <property type="evidence" value="ECO:0007669"/>
    <property type="project" value="UniProtKB-KW"/>
</dbReference>
<evidence type="ECO:0000313" key="10">
    <source>
        <dbReference type="Proteomes" id="UP000296455"/>
    </source>
</evidence>
<dbReference type="GO" id="GO:0030145">
    <property type="term" value="F:manganese ion binding"/>
    <property type="evidence" value="ECO:0007669"/>
    <property type="project" value="TreeGrafter"/>
</dbReference>
<evidence type="ECO:0000256" key="2">
    <source>
        <dbReference type="ARBA" id="ARBA00012726"/>
    </source>
</evidence>
<accession>A0A4D5ZC63</accession>
<keyword evidence="5" id="KW-0547">Nucleotide-binding</keyword>
<keyword evidence="6" id="KW-0342">GTP-binding</keyword>
<dbReference type="InterPro" id="IPR036025">
    <property type="entry name" value="RtcB-like_sf"/>
</dbReference>
<name>A0A4D5ZC63_9CAUD</name>
<dbReference type="GO" id="GO:0042245">
    <property type="term" value="P:RNA repair"/>
    <property type="evidence" value="ECO:0007669"/>
    <property type="project" value="TreeGrafter"/>
</dbReference>
<keyword evidence="7" id="KW-0464">Manganese</keyword>
<dbReference type="EMBL" id="MK552140">
    <property type="protein sequence ID" value="QBX06544.1"/>
    <property type="molecule type" value="Genomic_DNA"/>
</dbReference>
<dbReference type="GO" id="GO:0003909">
    <property type="term" value="F:DNA ligase activity"/>
    <property type="evidence" value="ECO:0007669"/>
    <property type="project" value="TreeGrafter"/>
</dbReference>
<comment type="cofactor">
    <cofactor evidence="1">
        <name>Mn(2+)</name>
        <dbReference type="ChEBI" id="CHEBI:29035"/>
    </cofactor>
</comment>
<organism evidence="9 10">
    <name type="scientific">Burkholderia phage BcepSaruman</name>
    <dbReference type="NCBI Taxonomy" id="2530032"/>
    <lineage>
        <taxon>Viruses</taxon>
        <taxon>Duplodnaviria</taxon>
        <taxon>Heunggongvirae</taxon>
        <taxon>Uroviricota</taxon>
        <taxon>Caudoviricetes</taxon>
        <taxon>Sarumanvirus</taxon>
        <taxon>Sarumanvirus bcepsaruman</taxon>
    </lineage>
</organism>
<comment type="catalytic activity">
    <reaction evidence="8">
        <text>a 3'-end 3'-phospho-ribonucleotide-RNA + a 5'-end dephospho-ribonucleoside-RNA + GTP = a ribonucleotidyl-ribonucleotide-RNA + GMP + diphosphate</text>
        <dbReference type="Rhea" id="RHEA:68076"/>
        <dbReference type="Rhea" id="RHEA-COMP:10463"/>
        <dbReference type="Rhea" id="RHEA-COMP:13936"/>
        <dbReference type="Rhea" id="RHEA-COMP:17355"/>
        <dbReference type="ChEBI" id="CHEBI:33019"/>
        <dbReference type="ChEBI" id="CHEBI:37565"/>
        <dbReference type="ChEBI" id="CHEBI:58115"/>
        <dbReference type="ChEBI" id="CHEBI:83062"/>
        <dbReference type="ChEBI" id="CHEBI:138284"/>
        <dbReference type="ChEBI" id="CHEBI:173118"/>
        <dbReference type="EC" id="6.5.1.8"/>
    </reaction>
</comment>
<dbReference type="InterPro" id="IPR052915">
    <property type="entry name" value="RtcB-like"/>
</dbReference>
<keyword evidence="3" id="KW-0436">Ligase</keyword>
<evidence type="ECO:0000256" key="5">
    <source>
        <dbReference type="ARBA" id="ARBA00022741"/>
    </source>
</evidence>
<dbReference type="GO" id="GO:0170057">
    <property type="term" value="F:RNA ligase (GTP) activity"/>
    <property type="evidence" value="ECO:0007669"/>
    <property type="project" value="UniProtKB-EC"/>
</dbReference>
<dbReference type="PANTHER" id="PTHR43749">
    <property type="entry name" value="RNA-SPLICING LIGASE RTCB"/>
    <property type="match status" value="1"/>
</dbReference>
<dbReference type="SUPFAM" id="SSF103365">
    <property type="entry name" value="Hypothetical protein PH1602"/>
    <property type="match status" value="1"/>
</dbReference>
<evidence type="ECO:0000256" key="1">
    <source>
        <dbReference type="ARBA" id="ARBA00001936"/>
    </source>
</evidence>
<dbReference type="GO" id="GO:0006281">
    <property type="term" value="P:DNA repair"/>
    <property type="evidence" value="ECO:0007669"/>
    <property type="project" value="TreeGrafter"/>
</dbReference>
<proteinExistence type="predicted"/>
<evidence type="ECO:0000256" key="3">
    <source>
        <dbReference type="ARBA" id="ARBA00022598"/>
    </source>
</evidence>
<evidence type="ECO:0000256" key="4">
    <source>
        <dbReference type="ARBA" id="ARBA00022723"/>
    </source>
</evidence>
<keyword evidence="4" id="KW-0479">Metal-binding</keyword>
<dbReference type="Proteomes" id="UP000296455">
    <property type="component" value="Segment"/>
</dbReference>
<gene>
    <name evidence="9" type="ORF">BcepSaruman_131</name>
</gene>
<protein>
    <recommendedName>
        <fullName evidence="2">3'-phosphate/5'-hydroxy nucleic acid ligase</fullName>
        <ecNumber evidence="2">6.5.1.8</ecNumber>
    </recommendedName>
</protein>
<dbReference type="GO" id="GO:0006396">
    <property type="term" value="P:RNA processing"/>
    <property type="evidence" value="ECO:0007669"/>
    <property type="project" value="InterPro"/>
</dbReference>
<evidence type="ECO:0000256" key="7">
    <source>
        <dbReference type="ARBA" id="ARBA00023211"/>
    </source>
</evidence>
<evidence type="ECO:0000313" key="9">
    <source>
        <dbReference type="EMBL" id="QBX06544.1"/>
    </source>
</evidence>
<keyword evidence="10" id="KW-1185">Reference proteome</keyword>
<dbReference type="PANTHER" id="PTHR43749:SF2">
    <property type="entry name" value="RNA-SPLICING LIGASE RTCB"/>
    <property type="match status" value="1"/>
</dbReference>
<reference evidence="9 10" key="1">
    <citation type="submission" date="2019-02" db="EMBL/GenBank/DDBJ databases">
        <title>Complete genome sequence of Burkholderia cenocepacia phage BcepSaruman.</title>
        <authorList>
            <person name="Park K."/>
            <person name="Liu M."/>
            <person name="Gill J."/>
        </authorList>
    </citation>
    <scope>NUCLEOTIDE SEQUENCE [LARGE SCALE GENOMIC DNA]</scope>
</reference>
<sequence length="408" mass="44694">MQQNELYGQMMGGKARFWTGEMEVEQEALKQIQNITNLPILAGPMAVMPDVHFGLGATVGSVIPLNAAVIPAAVGVDIGCGMCAVKTSLKAHQLPDSLRDVRLQIERDVPVGFDTHKREVRFFHEGNEGRALEAARDALFARFDGLKVRQRIGSKFDEAKLPKQMGTLGNGNHFIELCVDTEQNVWVMLHSGSRGIGNIIGKISTELAARNASIKGMQLADKDLAWFEAGTPEFDEYVEGMSWAQEYARLNRDFMLLLTLRALRRKLPAFTLVDQAINCHHNYLSQEVHDGRSMLVTRKGAVSAQKGQLGIIPGSMGAKSFIVCGKGHTAAYCSCSHGAGRKFSRTKAKKVFTEQDLAEQTKGVECRKDGGVLDEIPGAYKDIDTVMEAQSELVDVVATLKQVMCIKG</sequence>
<dbReference type="Gene3D" id="3.90.1860.10">
    <property type="entry name" value="tRNA-splicing ligase RtcB"/>
    <property type="match status" value="1"/>
</dbReference>
<evidence type="ECO:0000256" key="8">
    <source>
        <dbReference type="ARBA" id="ARBA00047746"/>
    </source>
</evidence>
<evidence type="ECO:0000256" key="6">
    <source>
        <dbReference type="ARBA" id="ARBA00023134"/>
    </source>
</evidence>
<dbReference type="EC" id="6.5.1.8" evidence="2"/>
<dbReference type="InterPro" id="IPR001233">
    <property type="entry name" value="RtcB"/>
</dbReference>